<accession>A0A7H9BP84</accession>
<dbReference type="Proteomes" id="UP000509322">
    <property type="component" value="Chromosome 1"/>
</dbReference>
<gene>
    <name evidence="2" type="ORF">HYQ43_02015</name>
</gene>
<evidence type="ECO:0000256" key="1">
    <source>
        <dbReference type="SAM" id="SignalP"/>
    </source>
</evidence>
<reference evidence="2 3" key="1">
    <citation type="submission" date="2020-07" db="EMBL/GenBank/DDBJ databases">
        <title>The complete genome of Paracoccus pantotrophus ACCC 10489.</title>
        <authorList>
            <person name="Si Y."/>
        </authorList>
    </citation>
    <scope>NUCLEOTIDE SEQUENCE [LARGE SCALE GENOMIC DNA]</scope>
    <source>
        <strain evidence="2 3">ACCC10489</strain>
    </source>
</reference>
<proteinExistence type="predicted"/>
<organism evidence="2 3">
    <name type="scientific">Paracoccus pantotrophus</name>
    <name type="common">Thiosphaera pantotropha</name>
    <dbReference type="NCBI Taxonomy" id="82367"/>
    <lineage>
        <taxon>Bacteria</taxon>
        <taxon>Pseudomonadati</taxon>
        <taxon>Pseudomonadota</taxon>
        <taxon>Alphaproteobacteria</taxon>
        <taxon>Rhodobacterales</taxon>
        <taxon>Paracoccaceae</taxon>
        <taxon>Paracoccus</taxon>
    </lineage>
</organism>
<keyword evidence="1" id="KW-0732">Signal</keyword>
<dbReference type="RefSeq" id="WP_179921509.1">
    <property type="nucleotide sequence ID" value="NZ_CP058689.1"/>
</dbReference>
<feature type="signal peptide" evidence="1">
    <location>
        <begin position="1"/>
        <end position="23"/>
    </location>
</feature>
<name>A0A7H9BP84_PARPN</name>
<feature type="chain" id="PRO_5028944189" evidence="1">
    <location>
        <begin position="24"/>
        <end position="134"/>
    </location>
</feature>
<dbReference type="AlphaFoldDB" id="A0A7H9BP84"/>
<evidence type="ECO:0000313" key="3">
    <source>
        <dbReference type="Proteomes" id="UP000509322"/>
    </source>
</evidence>
<sequence length="134" mass="14748">MSMKAFAVILAMSIGVSAGPAKALERAEAHLDCLGLYALLRMAAPNFADWAEDRMAHTRQAYFRDLPFPSPVPMPLTSGEMEAETRVRMQARGARLADADSDEDVSRETDALLADIHACDARYDLPPTPTPWRD</sequence>
<evidence type="ECO:0000313" key="2">
    <source>
        <dbReference type="EMBL" id="QLH13100.1"/>
    </source>
</evidence>
<dbReference type="EMBL" id="CP058689">
    <property type="protein sequence ID" value="QLH13100.1"/>
    <property type="molecule type" value="Genomic_DNA"/>
</dbReference>
<protein>
    <submittedName>
        <fullName evidence="2">Uncharacterized protein</fullName>
    </submittedName>
</protein>